<dbReference type="InterPro" id="IPR037126">
    <property type="entry name" value="PdaC/RsiV-like_sf"/>
</dbReference>
<protein>
    <recommendedName>
        <fullName evidence="1">LysM domain-containing protein</fullName>
    </recommendedName>
</protein>
<organism evidence="2">
    <name type="scientific">marine metagenome</name>
    <dbReference type="NCBI Taxonomy" id="408172"/>
    <lineage>
        <taxon>unclassified sequences</taxon>
        <taxon>metagenomes</taxon>
        <taxon>ecological metagenomes</taxon>
    </lineage>
</organism>
<gene>
    <name evidence="2" type="ORF">METZ01_LOCUS20667</name>
</gene>
<dbReference type="EMBL" id="UINC01001022">
    <property type="protein sequence ID" value="SUZ67813.1"/>
    <property type="molecule type" value="Genomic_DNA"/>
</dbReference>
<dbReference type="Gene3D" id="3.90.640.20">
    <property type="entry name" value="Heat-shock cognate protein, ATPase"/>
    <property type="match status" value="1"/>
</dbReference>
<dbReference type="Pfam" id="PF01476">
    <property type="entry name" value="LysM"/>
    <property type="match status" value="1"/>
</dbReference>
<dbReference type="Gene3D" id="3.10.350.10">
    <property type="entry name" value="LysM domain"/>
    <property type="match status" value="1"/>
</dbReference>
<dbReference type="CDD" id="cd00118">
    <property type="entry name" value="LysM"/>
    <property type="match status" value="1"/>
</dbReference>
<name>A0A381PQQ1_9ZZZZ</name>
<dbReference type="PANTHER" id="PTHR33734">
    <property type="entry name" value="LYSM DOMAIN-CONTAINING GPI-ANCHORED PROTEIN 2"/>
    <property type="match status" value="1"/>
</dbReference>
<feature type="domain" description="LysM" evidence="1">
    <location>
        <begin position="93"/>
        <end position="137"/>
    </location>
</feature>
<dbReference type="Pfam" id="PF11738">
    <property type="entry name" value="DUF3298"/>
    <property type="match status" value="1"/>
</dbReference>
<dbReference type="InterPro" id="IPR036779">
    <property type="entry name" value="LysM_dom_sf"/>
</dbReference>
<dbReference type="SUPFAM" id="SSF54106">
    <property type="entry name" value="LysM domain"/>
    <property type="match status" value="1"/>
</dbReference>
<dbReference type="PROSITE" id="PS51257">
    <property type="entry name" value="PROKAR_LIPOPROTEIN"/>
    <property type="match status" value="1"/>
</dbReference>
<dbReference type="PROSITE" id="PS51782">
    <property type="entry name" value="LYSM"/>
    <property type="match status" value="1"/>
</dbReference>
<dbReference type="AlphaFoldDB" id="A0A381PQQ1"/>
<dbReference type="InterPro" id="IPR018392">
    <property type="entry name" value="LysM"/>
</dbReference>
<sequence length="384" mass="41327">MGRLAQSTTVRVLALVLAFALLATACGGTDEAAEPTTTTVLDLFGDTSTTTTIGGLVVPGWTPTELPDLWTAVDECVDLTEVGAEPLPDEGPRTVTVESGDSLGKIAKRFDRTVDQFMRANGISDPDLLRVGQVLVVPRQQAETEVEVTEGPTVLVEPVYCEIDTGVPAFGPNGTQVGGPGIIEVFADWKRIEGPREAPRVNGRLRGLMISSVRTFVDDVVPLIERHGYPCRDGTNSRCVWLQHRWEVLLATDDHLSVRDTVRRLLPGAVAVESEVRSETFDLATGLPLLVEDLFEPGTDWLAALSAAAVERLADQPWTDERRVVGAGPEMANFERFNLTPGGLVLAFAPGTIGGSGSHTVSIIIPYRVLNGYWLHGGPVSRLD</sequence>
<dbReference type="InterPro" id="IPR021729">
    <property type="entry name" value="DUF3298"/>
</dbReference>
<dbReference type="PANTHER" id="PTHR33734:SF22">
    <property type="entry name" value="MEMBRANE-BOUND LYTIC MUREIN TRANSGLYCOSYLASE D"/>
    <property type="match status" value="1"/>
</dbReference>
<reference evidence="2" key="1">
    <citation type="submission" date="2018-05" db="EMBL/GenBank/DDBJ databases">
        <authorList>
            <person name="Lanie J.A."/>
            <person name="Ng W.-L."/>
            <person name="Kazmierczak K.M."/>
            <person name="Andrzejewski T.M."/>
            <person name="Davidsen T.M."/>
            <person name="Wayne K.J."/>
            <person name="Tettelin H."/>
            <person name="Glass J.I."/>
            <person name="Rusch D."/>
            <person name="Podicherti R."/>
            <person name="Tsui H.-C.T."/>
            <person name="Winkler M.E."/>
        </authorList>
    </citation>
    <scope>NUCLEOTIDE SEQUENCE</scope>
</reference>
<proteinExistence type="predicted"/>
<dbReference type="SMART" id="SM00257">
    <property type="entry name" value="LysM"/>
    <property type="match status" value="1"/>
</dbReference>
<dbReference type="GO" id="GO:0008932">
    <property type="term" value="F:lytic endotransglycosylase activity"/>
    <property type="evidence" value="ECO:0007669"/>
    <property type="project" value="TreeGrafter"/>
</dbReference>
<accession>A0A381PQQ1</accession>
<evidence type="ECO:0000259" key="1">
    <source>
        <dbReference type="PROSITE" id="PS51782"/>
    </source>
</evidence>
<evidence type="ECO:0000313" key="2">
    <source>
        <dbReference type="EMBL" id="SUZ67813.1"/>
    </source>
</evidence>